<accession>A0ABX2H704</accession>
<organism evidence="1 2">
    <name type="scientific">Blautia faecis</name>
    <dbReference type="NCBI Taxonomy" id="871665"/>
    <lineage>
        <taxon>Bacteria</taxon>
        <taxon>Bacillati</taxon>
        <taxon>Bacillota</taxon>
        <taxon>Clostridia</taxon>
        <taxon>Lachnospirales</taxon>
        <taxon>Lachnospiraceae</taxon>
        <taxon>Blautia</taxon>
    </lineage>
</organism>
<dbReference type="RefSeq" id="WP_226854288.1">
    <property type="nucleotide sequence ID" value="NZ_JAAITS010000027.1"/>
</dbReference>
<protein>
    <submittedName>
        <fullName evidence="1">Uncharacterized protein</fullName>
    </submittedName>
</protein>
<reference evidence="1 2" key="1">
    <citation type="journal article" date="2020" name="Cell Host Microbe">
        <title>Functional and Genomic Variation between Human-Derived Isolates of Lachnospiraceae Reveals Inter- and Intra-Species Diversity.</title>
        <authorList>
            <person name="Sorbara M.T."/>
            <person name="Littmann E.R."/>
            <person name="Fontana E."/>
            <person name="Moody T.U."/>
            <person name="Kohout C.E."/>
            <person name="Gjonbalaj M."/>
            <person name="Eaton V."/>
            <person name="Seok R."/>
            <person name="Leiner I.M."/>
            <person name="Pamer E.G."/>
        </authorList>
    </citation>
    <scope>NUCLEOTIDE SEQUENCE [LARGE SCALE GENOMIC DNA]</scope>
    <source>
        <strain evidence="1 2">MSK.17.74</strain>
    </source>
</reference>
<dbReference type="EMBL" id="JAAITS010000027">
    <property type="protein sequence ID" value="NSG85864.1"/>
    <property type="molecule type" value="Genomic_DNA"/>
</dbReference>
<keyword evidence="2" id="KW-1185">Reference proteome</keyword>
<sequence>MPRMSKKRKQEWALFLNDRNRITYNELCRKCRNDCKQSFRCVVVHCPKYLSKRRTKNYEND</sequence>
<name>A0ABX2H704_9FIRM</name>
<proteinExistence type="predicted"/>
<evidence type="ECO:0000313" key="2">
    <source>
        <dbReference type="Proteomes" id="UP001644719"/>
    </source>
</evidence>
<dbReference type="Proteomes" id="UP001644719">
    <property type="component" value="Unassembled WGS sequence"/>
</dbReference>
<evidence type="ECO:0000313" key="1">
    <source>
        <dbReference type="EMBL" id="NSG85864.1"/>
    </source>
</evidence>
<comment type="caution">
    <text evidence="1">The sequence shown here is derived from an EMBL/GenBank/DDBJ whole genome shotgun (WGS) entry which is preliminary data.</text>
</comment>
<gene>
    <name evidence="1" type="ORF">G5B17_10560</name>
</gene>